<accession>A0A0E9RNJ6</accession>
<name>A0A0E9RNJ6_ANGAN</name>
<dbReference type="EMBL" id="GBXM01078582">
    <property type="protein sequence ID" value="JAH29995.1"/>
    <property type="molecule type" value="Transcribed_RNA"/>
</dbReference>
<proteinExistence type="predicted"/>
<dbReference type="AlphaFoldDB" id="A0A0E9RNJ6"/>
<reference evidence="1" key="2">
    <citation type="journal article" date="2015" name="Fish Shellfish Immunol.">
        <title>Early steps in the European eel (Anguilla anguilla)-Vibrio vulnificus interaction in the gills: Role of the RtxA13 toxin.</title>
        <authorList>
            <person name="Callol A."/>
            <person name="Pajuelo D."/>
            <person name="Ebbesson L."/>
            <person name="Teles M."/>
            <person name="MacKenzie S."/>
            <person name="Amaro C."/>
        </authorList>
    </citation>
    <scope>NUCLEOTIDE SEQUENCE</scope>
</reference>
<protein>
    <submittedName>
        <fullName evidence="1">Uncharacterized protein</fullName>
    </submittedName>
</protein>
<sequence length="30" mass="3465">MGQVSAVLTIVESSFHHIFECHDWFKSMVV</sequence>
<evidence type="ECO:0000313" key="1">
    <source>
        <dbReference type="EMBL" id="JAH29995.1"/>
    </source>
</evidence>
<reference evidence="1" key="1">
    <citation type="submission" date="2014-11" db="EMBL/GenBank/DDBJ databases">
        <authorList>
            <person name="Amaro Gonzalez C."/>
        </authorList>
    </citation>
    <scope>NUCLEOTIDE SEQUENCE</scope>
</reference>
<organism evidence="1">
    <name type="scientific">Anguilla anguilla</name>
    <name type="common">European freshwater eel</name>
    <name type="synonym">Muraena anguilla</name>
    <dbReference type="NCBI Taxonomy" id="7936"/>
    <lineage>
        <taxon>Eukaryota</taxon>
        <taxon>Metazoa</taxon>
        <taxon>Chordata</taxon>
        <taxon>Craniata</taxon>
        <taxon>Vertebrata</taxon>
        <taxon>Euteleostomi</taxon>
        <taxon>Actinopterygii</taxon>
        <taxon>Neopterygii</taxon>
        <taxon>Teleostei</taxon>
        <taxon>Anguilliformes</taxon>
        <taxon>Anguillidae</taxon>
        <taxon>Anguilla</taxon>
    </lineage>
</organism>